<accession>A0A225B6P0</accession>
<proteinExistence type="inferred from homology"/>
<evidence type="ECO:0000256" key="5">
    <source>
        <dbReference type="ARBA" id="ARBA00038359"/>
    </source>
</evidence>
<dbReference type="OrthoDB" id="4221392at2759"/>
<feature type="transmembrane region" description="Helical" evidence="7">
    <location>
        <begin position="23"/>
        <end position="45"/>
    </location>
</feature>
<feature type="region of interest" description="Disordered" evidence="6">
    <location>
        <begin position="266"/>
        <end position="295"/>
    </location>
</feature>
<feature type="transmembrane region" description="Helical" evidence="7">
    <location>
        <begin position="57"/>
        <end position="81"/>
    </location>
</feature>
<evidence type="ECO:0000259" key="8">
    <source>
        <dbReference type="Pfam" id="PF20684"/>
    </source>
</evidence>
<reference evidence="9 10" key="1">
    <citation type="submission" date="2015-06" db="EMBL/GenBank/DDBJ databases">
        <title>Talaromyces atroroseus IBT 11181 draft genome.</title>
        <authorList>
            <person name="Rasmussen K.B."/>
            <person name="Rasmussen S."/>
            <person name="Petersen B."/>
            <person name="Sicheritz-Ponten T."/>
            <person name="Mortensen U.H."/>
            <person name="Thrane U."/>
        </authorList>
    </citation>
    <scope>NUCLEOTIDE SEQUENCE [LARGE SCALE GENOMIC DNA]</scope>
    <source>
        <strain evidence="9 10">IBT 11181</strain>
    </source>
</reference>
<keyword evidence="4 7" id="KW-0472">Membrane</keyword>
<dbReference type="InterPro" id="IPR049326">
    <property type="entry name" value="Rhodopsin_dom_fungi"/>
</dbReference>
<keyword evidence="10" id="KW-1185">Reference proteome</keyword>
<feature type="non-terminal residue" evidence="9">
    <location>
        <position position="1"/>
    </location>
</feature>
<gene>
    <name evidence="9" type="ORF">UA08_03268</name>
</gene>
<comment type="subcellular location">
    <subcellularLocation>
        <location evidence="1">Membrane</location>
        <topology evidence="1">Multi-pass membrane protein</topology>
    </subcellularLocation>
</comment>
<protein>
    <recommendedName>
        <fullName evidence="8">Rhodopsin domain-containing protein</fullName>
    </recommendedName>
</protein>
<dbReference type="PANTHER" id="PTHR33048:SF47">
    <property type="entry name" value="INTEGRAL MEMBRANE PROTEIN-RELATED"/>
    <property type="match status" value="1"/>
</dbReference>
<evidence type="ECO:0000256" key="2">
    <source>
        <dbReference type="ARBA" id="ARBA00022692"/>
    </source>
</evidence>
<dbReference type="RefSeq" id="XP_020121698.1">
    <property type="nucleotide sequence ID" value="XM_020265549.1"/>
</dbReference>
<feature type="compositionally biased region" description="Polar residues" evidence="6">
    <location>
        <begin position="266"/>
        <end position="281"/>
    </location>
</feature>
<dbReference type="PANTHER" id="PTHR33048">
    <property type="entry name" value="PTH11-LIKE INTEGRAL MEMBRANE PROTEIN (AFU_ORTHOLOGUE AFUA_5G11245)"/>
    <property type="match status" value="1"/>
</dbReference>
<name>A0A225B6P0_TALAT</name>
<dbReference type="AlphaFoldDB" id="A0A225B6P0"/>
<feature type="transmembrane region" description="Helical" evidence="7">
    <location>
        <begin position="135"/>
        <end position="156"/>
    </location>
</feature>
<feature type="domain" description="Rhodopsin" evidence="8">
    <location>
        <begin position="2"/>
        <end position="202"/>
    </location>
</feature>
<evidence type="ECO:0000256" key="6">
    <source>
        <dbReference type="SAM" id="MobiDB-lite"/>
    </source>
</evidence>
<dbReference type="Proteomes" id="UP000214365">
    <property type="component" value="Unassembled WGS sequence"/>
</dbReference>
<evidence type="ECO:0000256" key="4">
    <source>
        <dbReference type="ARBA" id="ARBA00023136"/>
    </source>
</evidence>
<feature type="transmembrane region" description="Helical" evidence="7">
    <location>
        <begin position="176"/>
        <end position="197"/>
    </location>
</feature>
<comment type="similarity">
    <text evidence="5">Belongs to the SAT4 family.</text>
</comment>
<feature type="transmembrane region" description="Helical" evidence="7">
    <location>
        <begin position="101"/>
        <end position="123"/>
    </location>
</feature>
<keyword evidence="3 7" id="KW-1133">Transmembrane helix</keyword>
<keyword evidence="2 7" id="KW-0812">Transmembrane</keyword>
<sequence>AHWGMGQDRSELPAENSKVVRKLLYVFEIFYVINIMTIKISILIMYRRIFTNLSKTFRVGSFICGSFVILWALAFVPTAIFQCTPVSKAWDIDQPGHCISLRIGFFCVALPNVLTDIAILSLPIQVCWQLQTRKLYRTFIIGIFMLGTFVIGVSIYRFTTLFIYSPHNVTGTIGPATLWSVIECAVAIICACLPLLVPLVRRVSHWFGCSQASNANQNRLGAEDDNSSHYRPRKARVARETSRTEIFPRRISALPGFDTQTFENYESSAAGSTSTAQNNETEMTDLEANYRPHVP</sequence>
<dbReference type="STRING" id="1441469.A0A225B6P0"/>
<evidence type="ECO:0000256" key="3">
    <source>
        <dbReference type="ARBA" id="ARBA00022989"/>
    </source>
</evidence>
<dbReference type="GeneID" id="31003023"/>
<evidence type="ECO:0000256" key="1">
    <source>
        <dbReference type="ARBA" id="ARBA00004141"/>
    </source>
</evidence>
<evidence type="ECO:0000313" key="9">
    <source>
        <dbReference type="EMBL" id="OKL61577.1"/>
    </source>
</evidence>
<evidence type="ECO:0000256" key="7">
    <source>
        <dbReference type="SAM" id="Phobius"/>
    </source>
</evidence>
<dbReference type="InterPro" id="IPR052337">
    <property type="entry name" value="SAT4-like"/>
</dbReference>
<evidence type="ECO:0000313" key="10">
    <source>
        <dbReference type="Proteomes" id="UP000214365"/>
    </source>
</evidence>
<dbReference type="GO" id="GO:0016020">
    <property type="term" value="C:membrane"/>
    <property type="evidence" value="ECO:0007669"/>
    <property type="project" value="UniProtKB-SubCell"/>
</dbReference>
<dbReference type="EMBL" id="LFMY01000004">
    <property type="protein sequence ID" value="OKL61577.1"/>
    <property type="molecule type" value="Genomic_DNA"/>
</dbReference>
<comment type="caution">
    <text evidence="9">The sequence shown here is derived from an EMBL/GenBank/DDBJ whole genome shotgun (WGS) entry which is preliminary data.</text>
</comment>
<dbReference type="Pfam" id="PF20684">
    <property type="entry name" value="Fung_rhodopsin"/>
    <property type="match status" value="1"/>
</dbReference>
<organism evidence="9 10">
    <name type="scientific">Talaromyces atroroseus</name>
    <dbReference type="NCBI Taxonomy" id="1441469"/>
    <lineage>
        <taxon>Eukaryota</taxon>
        <taxon>Fungi</taxon>
        <taxon>Dikarya</taxon>
        <taxon>Ascomycota</taxon>
        <taxon>Pezizomycotina</taxon>
        <taxon>Eurotiomycetes</taxon>
        <taxon>Eurotiomycetidae</taxon>
        <taxon>Eurotiales</taxon>
        <taxon>Trichocomaceae</taxon>
        <taxon>Talaromyces</taxon>
        <taxon>Talaromyces sect. Trachyspermi</taxon>
    </lineage>
</organism>